<organism evidence="4 5">
    <name type="scientific">Silurus asotus</name>
    <name type="common">Amur catfish</name>
    <name type="synonym">Parasilurus asotus</name>
    <dbReference type="NCBI Taxonomy" id="30991"/>
    <lineage>
        <taxon>Eukaryota</taxon>
        <taxon>Metazoa</taxon>
        <taxon>Chordata</taxon>
        <taxon>Craniata</taxon>
        <taxon>Vertebrata</taxon>
        <taxon>Euteleostomi</taxon>
        <taxon>Actinopterygii</taxon>
        <taxon>Neopterygii</taxon>
        <taxon>Teleostei</taxon>
        <taxon>Ostariophysi</taxon>
        <taxon>Siluriformes</taxon>
        <taxon>Siluridae</taxon>
        <taxon>Silurus</taxon>
    </lineage>
</organism>
<feature type="domain" description="Fibronectin type-III" evidence="3">
    <location>
        <begin position="211"/>
        <end position="297"/>
    </location>
</feature>
<dbReference type="PROSITE" id="PS50853">
    <property type="entry name" value="FN3"/>
    <property type="match status" value="8"/>
</dbReference>
<accession>A0AAD5FRV1</accession>
<feature type="domain" description="Fibronectin type-III" evidence="3">
    <location>
        <begin position="557"/>
        <end position="643"/>
    </location>
</feature>
<proteinExistence type="predicted"/>
<feature type="domain" description="Fibronectin type-III" evidence="3">
    <location>
        <begin position="298"/>
        <end position="383"/>
    </location>
</feature>
<sequence length="1050" mass="114619">FTVTGLTAGVKYTYTVSAVAADNHSTGAPTKISAFRKPDVLLNLTVSSKTTSSVSLNWNEPNGNRRYFTVQWNNGSGNNIIYSSNTSYNVTGLTAGVKYTLTVTAVAADTQTTGAPTQISAFTNPDVVTNLTVFNKTTSSVYLNWNEPNGNRSYFTVQWNNGSGNNIINTFCTVTGLTAGVNYTFTVTAVAADNQTTGASTKISAFTKPDIVNNLTAVNVTTSSILLYWIKAMGEISYYVVQYDNFSTNISTTTELTSINITNLTPGVQYTFKVFAVVADNKTEGNSSYISAYTKPDVVRDLNVTEITTRSLFLNWTEPIGISSFFKVQWSNNITLKSPTSNTFYNITNLTPGVKYTILISAVAADNITEGGAIGLSVFTKPDTVSNLTAVNVTTSSILLYWIKAMGEISYYVVQYDNFSTNISTTTELTKINITNLTPGVQYTFKVFAVVADNKTEGNSSYISAYTKPDVVRDLNVTKITTSSLFLNWTEPIGKSSFFKVQWGNDITLNSTTSNTFYDITNLSPGVNYTILISAVAADNITEGGAIGLSVFTKPDTVSNLTAVNVTTSSILLYWIKAMGEISYYVVQYDNFSTYISTTTEITMINITNLTPGVQYTFKVFAVVADNKTEGNSSSISAYTKPDTVSNLTAVNVTTSSILLYWIKAMGEISYYVVQYDNFSRNISMTTELTRINITNLTPGVQYTFKVFAVVADNKTEGNSSYISAYTKPDIVRNLKTSEVTTTSVFLSWTEPLGNRSFFRVQWINSSTTTSATSFNITGLTPGTNYTFTVSAVADDNKTEGSVVGLSICTGTSPVFNISCVGPNRTAAALNLTWTNPPGNNQGFNINLNSAFSNFIPFCNPVCTYFISNSLQYFNTYNLTISTLGCGEIGSWDFKCRTGITEPPVPGKPEHVVIKVTSVCKTAVTLQFSSNLLNSANGPIEAYGVLLSTDPQSNNSKTFLRMTYNDWLQEKTKTYLTVLKLNNNIITKSNMILVEIGNGKGSDVISNEDFKNGPLSNQSYRVALVLFTYLKIRDRLVDIQQSIFSVTPFS</sequence>
<feature type="domain" description="Fibronectin type-III" evidence="3">
    <location>
        <begin position="731"/>
        <end position="815"/>
    </location>
</feature>
<name>A0AAD5FRV1_SILAS</name>
<dbReference type="EMBL" id="MU551526">
    <property type="protein sequence ID" value="KAI5626890.1"/>
    <property type="molecule type" value="Genomic_DNA"/>
</dbReference>
<dbReference type="InterPro" id="IPR050991">
    <property type="entry name" value="ECM_Regulatory_Proteins"/>
</dbReference>
<dbReference type="InterPro" id="IPR003961">
    <property type="entry name" value="FN3_dom"/>
</dbReference>
<evidence type="ECO:0000256" key="2">
    <source>
        <dbReference type="ARBA" id="ARBA00022737"/>
    </source>
</evidence>
<dbReference type="Pfam" id="PF18861">
    <property type="entry name" value="PTP_tm"/>
    <property type="match status" value="1"/>
</dbReference>
<dbReference type="AlphaFoldDB" id="A0AAD5FRV1"/>
<dbReference type="InterPro" id="IPR013783">
    <property type="entry name" value="Ig-like_fold"/>
</dbReference>
<feature type="non-terminal residue" evidence="4">
    <location>
        <position position="1050"/>
    </location>
</feature>
<feature type="domain" description="Fibronectin type-III" evidence="3">
    <location>
        <begin position="471"/>
        <end position="556"/>
    </location>
</feature>
<comment type="caution">
    <text evidence="4">The sequence shown here is derived from an EMBL/GenBank/DDBJ whole genome shotgun (WGS) entry which is preliminary data.</text>
</comment>
<evidence type="ECO:0000313" key="4">
    <source>
        <dbReference type="EMBL" id="KAI5626890.1"/>
    </source>
</evidence>
<dbReference type="GO" id="GO:0004725">
    <property type="term" value="F:protein tyrosine phosphatase activity"/>
    <property type="evidence" value="ECO:0007669"/>
    <property type="project" value="UniProtKB-EC"/>
</dbReference>
<reference evidence="4" key="1">
    <citation type="submission" date="2018-07" db="EMBL/GenBank/DDBJ databases">
        <title>Comparative genomics of catfishes provides insights into carnivory and benthic adaptation.</title>
        <authorList>
            <person name="Zhang Y."/>
            <person name="Wang D."/>
            <person name="Peng Z."/>
            <person name="Zheng S."/>
            <person name="Shao F."/>
            <person name="Tao W."/>
        </authorList>
    </citation>
    <scope>NUCLEOTIDE SEQUENCE</scope>
    <source>
        <strain evidence="4">Chongqing</strain>
    </source>
</reference>
<dbReference type="Proteomes" id="UP001205998">
    <property type="component" value="Unassembled WGS sequence"/>
</dbReference>
<dbReference type="PANTHER" id="PTHR46708">
    <property type="entry name" value="TENASCIN"/>
    <property type="match status" value="1"/>
</dbReference>
<protein>
    <recommendedName>
        <fullName evidence="1">protein-tyrosine-phosphatase</fullName>
        <ecNumber evidence="1">3.1.3.48</ecNumber>
    </recommendedName>
</protein>
<dbReference type="CDD" id="cd00063">
    <property type="entry name" value="FN3"/>
    <property type="match status" value="9"/>
</dbReference>
<feature type="domain" description="Fibronectin type-III" evidence="3">
    <location>
        <begin position="384"/>
        <end position="470"/>
    </location>
</feature>
<dbReference type="SUPFAM" id="SSF49265">
    <property type="entry name" value="Fibronectin type III"/>
    <property type="match status" value="6"/>
</dbReference>
<dbReference type="Gene3D" id="2.60.40.10">
    <property type="entry name" value="Immunoglobulins"/>
    <property type="match status" value="9"/>
</dbReference>
<dbReference type="EC" id="3.1.3.48" evidence="1"/>
<feature type="domain" description="Fibronectin type-III" evidence="3">
    <location>
        <begin position="40"/>
        <end position="127"/>
    </location>
</feature>
<gene>
    <name evidence="4" type="ORF">C0J50_13388</name>
</gene>
<keyword evidence="2" id="KW-0677">Repeat</keyword>
<keyword evidence="4" id="KW-0675">Receptor</keyword>
<dbReference type="InterPro" id="IPR036116">
    <property type="entry name" value="FN3_sf"/>
</dbReference>
<dbReference type="Pfam" id="PF00041">
    <property type="entry name" value="fn3"/>
    <property type="match status" value="9"/>
</dbReference>
<feature type="domain" description="Fibronectin type-III" evidence="3">
    <location>
        <begin position="644"/>
        <end position="730"/>
    </location>
</feature>
<evidence type="ECO:0000256" key="1">
    <source>
        <dbReference type="ARBA" id="ARBA00013064"/>
    </source>
</evidence>
<feature type="non-terminal residue" evidence="4">
    <location>
        <position position="1"/>
    </location>
</feature>
<dbReference type="InterPro" id="IPR041201">
    <property type="entry name" value="PTPRJ_TM"/>
</dbReference>
<evidence type="ECO:0000313" key="5">
    <source>
        <dbReference type="Proteomes" id="UP001205998"/>
    </source>
</evidence>
<dbReference type="SMART" id="SM00060">
    <property type="entry name" value="FN3"/>
    <property type="match status" value="9"/>
</dbReference>
<evidence type="ECO:0000259" key="3">
    <source>
        <dbReference type="PROSITE" id="PS50853"/>
    </source>
</evidence>
<dbReference type="PANTHER" id="PTHR46708:SF10">
    <property type="entry name" value="RECEPTOR-TYPE TYROSINE-PROTEIN PHOSPHATASE ETA-LIKE"/>
    <property type="match status" value="1"/>
</dbReference>
<keyword evidence="5" id="KW-1185">Reference proteome</keyword>